<proteinExistence type="predicted"/>
<name>A0A9P7DSY4_9AGAM</name>
<organism evidence="2 3">
    <name type="scientific">Suillus plorans</name>
    <dbReference type="NCBI Taxonomy" id="116603"/>
    <lineage>
        <taxon>Eukaryota</taxon>
        <taxon>Fungi</taxon>
        <taxon>Dikarya</taxon>
        <taxon>Basidiomycota</taxon>
        <taxon>Agaricomycotina</taxon>
        <taxon>Agaricomycetes</taxon>
        <taxon>Agaricomycetidae</taxon>
        <taxon>Boletales</taxon>
        <taxon>Suillineae</taxon>
        <taxon>Suillaceae</taxon>
        <taxon>Suillus</taxon>
    </lineage>
</organism>
<feature type="compositionally biased region" description="Acidic residues" evidence="1">
    <location>
        <begin position="245"/>
        <end position="273"/>
    </location>
</feature>
<evidence type="ECO:0000313" key="2">
    <source>
        <dbReference type="EMBL" id="KAG1802176.1"/>
    </source>
</evidence>
<dbReference type="OrthoDB" id="3183767at2759"/>
<accession>A0A9P7DSY4</accession>
<dbReference type="AlphaFoldDB" id="A0A9P7DSY4"/>
<dbReference type="Proteomes" id="UP000719766">
    <property type="component" value="Unassembled WGS sequence"/>
</dbReference>
<gene>
    <name evidence="2" type="ORF">HD556DRAFT_1438213</name>
</gene>
<keyword evidence="3" id="KW-1185">Reference proteome</keyword>
<comment type="caution">
    <text evidence="2">The sequence shown here is derived from an EMBL/GenBank/DDBJ whole genome shotgun (WGS) entry which is preliminary data.</text>
</comment>
<evidence type="ECO:0000313" key="3">
    <source>
        <dbReference type="Proteomes" id="UP000719766"/>
    </source>
</evidence>
<dbReference type="RefSeq" id="XP_041165368.1">
    <property type="nucleotide sequence ID" value="XM_041305818.1"/>
</dbReference>
<dbReference type="EMBL" id="JABBWE010000006">
    <property type="protein sequence ID" value="KAG1802176.1"/>
    <property type="molecule type" value="Genomic_DNA"/>
</dbReference>
<dbReference type="GeneID" id="64599582"/>
<feature type="region of interest" description="Disordered" evidence="1">
    <location>
        <begin position="232"/>
        <end position="280"/>
    </location>
</feature>
<evidence type="ECO:0000256" key="1">
    <source>
        <dbReference type="SAM" id="MobiDB-lite"/>
    </source>
</evidence>
<reference evidence="2" key="1">
    <citation type="journal article" date="2020" name="New Phytol.">
        <title>Comparative genomics reveals dynamic genome evolution in host specialist ectomycorrhizal fungi.</title>
        <authorList>
            <person name="Lofgren L.A."/>
            <person name="Nguyen N.H."/>
            <person name="Vilgalys R."/>
            <person name="Ruytinx J."/>
            <person name="Liao H.L."/>
            <person name="Branco S."/>
            <person name="Kuo A."/>
            <person name="LaButti K."/>
            <person name="Lipzen A."/>
            <person name="Andreopoulos W."/>
            <person name="Pangilinan J."/>
            <person name="Riley R."/>
            <person name="Hundley H."/>
            <person name="Na H."/>
            <person name="Barry K."/>
            <person name="Grigoriev I.V."/>
            <person name="Stajich J.E."/>
            <person name="Kennedy P.G."/>
        </authorList>
    </citation>
    <scope>NUCLEOTIDE SEQUENCE</scope>
    <source>
        <strain evidence="2">S12</strain>
    </source>
</reference>
<sequence>MPMQNFILKLKHHLLHQLNTSEDSLRLRNEHNIKTIIIKDDRMYEHHIARFNYTTYDVHRAQDVINARTPHYNVIVLRSNNDMGCQGHRYIYGRVLGVYHVNVIITGHGMVDYTPIRMEFLWIRLYKSLDQCSDWSTSTLDRVNFPPLADEHSFDFLDPADVLHSCHIIPRFRSGKRHEDGLGVSACAGDKDDWCEYYINRFVDRDMLMRFHFGLGVRHVYSHYRTTQAGLQREGTPLHSSLTDDVADPTDDVERDEYEYKDDGTEDGLDFEESPSSSNKSLLEQLDEIDRLDALKLKITLLDYLMMSIKDHNPAYEPDQQGREVPIYIDV</sequence>
<protein>
    <submittedName>
        <fullName evidence="2">Uncharacterized protein</fullName>
    </submittedName>
</protein>